<dbReference type="FunFam" id="3.30.160.60:FF:000072">
    <property type="entry name" value="zinc finger protein 143 isoform X1"/>
    <property type="match status" value="1"/>
</dbReference>
<comment type="similarity">
    <text evidence="2">Belongs to the krueppel C2H2-type zinc-finger protein family.</text>
</comment>
<dbReference type="EMBL" id="JAKCXM010000413">
    <property type="protein sequence ID" value="KAJ0394398.1"/>
    <property type="molecule type" value="Genomic_DNA"/>
</dbReference>
<evidence type="ECO:0000313" key="14">
    <source>
        <dbReference type="Proteomes" id="UP001209570"/>
    </source>
</evidence>
<dbReference type="SMART" id="SM00355">
    <property type="entry name" value="ZnF_C2H2"/>
    <property type="match status" value="4"/>
</dbReference>
<evidence type="ECO:0000256" key="7">
    <source>
        <dbReference type="ARBA" id="ARBA00023015"/>
    </source>
</evidence>
<evidence type="ECO:0000256" key="8">
    <source>
        <dbReference type="ARBA" id="ARBA00023125"/>
    </source>
</evidence>
<sequence>MLDHIPSACPDDAWICDAALAALAHTDGAPRPFACPEPGCFQRFKRKFTLKEHIKTHTGEKPFACPVASCGKTFTTSGNLARHKRLHPWLKPLICHVESCRRSFSSEEKLEAHVKSHYDGSRSHRCSYPRCGKDFSTAGNLTRHIKQQHLQDARRTQQPVLQETAPAPLMITVTLGKDQAIKDELTASPTSVDNGGFLEWPGSPPPLDLDCQTLLPMGDPDLIEALAFLLE</sequence>
<comment type="subcellular location">
    <subcellularLocation>
        <location evidence="1">Nucleus</location>
    </subcellularLocation>
</comment>
<dbReference type="GO" id="GO:0000978">
    <property type="term" value="F:RNA polymerase II cis-regulatory region sequence-specific DNA binding"/>
    <property type="evidence" value="ECO:0007669"/>
    <property type="project" value="TreeGrafter"/>
</dbReference>
<evidence type="ECO:0000313" key="13">
    <source>
        <dbReference type="EMBL" id="KAJ0394398.1"/>
    </source>
</evidence>
<keyword evidence="14" id="KW-1185">Reference proteome</keyword>
<evidence type="ECO:0000256" key="1">
    <source>
        <dbReference type="ARBA" id="ARBA00004123"/>
    </source>
</evidence>
<feature type="domain" description="C2H2-type" evidence="12">
    <location>
        <begin position="63"/>
        <end position="92"/>
    </location>
</feature>
<evidence type="ECO:0000256" key="6">
    <source>
        <dbReference type="ARBA" id="ARBA00022833"/>
    </source>
</evidence>
<accession>A0AAD5M4H3</accession>
<dbReference type="InterPro" id="IPR013087">
    <property type="entry name" value="Znf_C2H2_type"/>
</dbReference>
<keyword evidence="8" id="KW-0238">DNA-binding</keyword>
<organism evidence="13 14">
    <name type="scientific">Pythium insidiosum</name>
    <name type="common">Pythiosis disease agent</name>
    <dbReference type="NCBI Taxonomy" id="114742"/>
    <lineage>
        <taxon>Eukaryota</taxon>
        <taxon>Sar</taxon>
        <taxon>Stramenopiles</taxon>
        <taxon>Oomycota</taxon>
        <taxon>Peronosporomycetes</taxon>
        <taxon>Pythiales</taxon>
        <taxon>Pythiaceae</taxon>
        <taxon>Pythium</taxon>
    </lineage>
</organism>
<dbReference type="AlphaFoldDB" id="A0AAD5M4H3"/>
<evidence type="ECO:0000256" key="10">
    <source>
        <dbReference type="ARBA" id="ARBA00023242"/>
    </source>
</evidence>
<keyword evidence="10" id="KW-0539">Nucleus</keyword>
<keyword evidence="4" id="KW-0677">Repeat</keyword>
<keyword evidence="7" id="KW-0805">Transcription regulation</keyword>
<keyword evidence="5 11" id="KW-0863">Zinc-finger</keyword>
<protein>
    <recommendedName>
        <fullName evidence="12">C2H2-type domain-containing protein</fullName>
    </recommendedName>
</protein>
<evidence type="ECO:0000256" key="3">
    <source>
        <dbReference type="ARBA" id="ARBA00022723"/>
    </source>
</evidence>
<gene>
    <name evidence="13" type="ORF">P43SY_000099</name>
</gene>
<dbReference type="FunFam" id="3.30.160.60:FF:000508">
    <property type="entry name" value="Myeloid zinc finger 1"/>
    <property type="match status" value="1"/>
</dbReference>
<evidence type="ECO:0000256" key="2">
    <source>
        <dbReference type="ARBA" id="ARBA00006991"/>
    </source>
</evidence>
<comment type="caution">
    <text evidence="13">The sequence shown here is derived from an EMBL/GenBank/DDBJ whole genome shotgun (WGS) entry which is preliminary data.</text>
</comment>
<proteinExistence type="inferred from homology"/>
<dbReference type="GO" id="GO:0000785">
    <property type="term" value="C:chromatin"/>
    <property type="evidence" value="ECO:0007669"/>
    <property type="project" value="TreeGrafter"/>
</dbReference>
<dbReference type="GO" id="GO:0008270">
    <property type="term" value="F:zinc ion binding"/>
    <property type="evidence" value="ECO:0007669"/>
    <property type="project" value="UniProtKB-KW"/>
</dbReference>
<evidence type="ECO:0000256" key="5">
    <source>
        <dbReference type="ARBA" id="ARBA00022771"/>
    </source>
</evidence>
<dbReference type="SUPFAM" id="SSF57667">
    <property type="entry name" value="beta-beta-alpha zinc fingers"/>
    <property type="match status" value="2"/>
</dbReference>
<evidence type="ECO:0000256" key="11">
    <source>
        <dbReference type="PROSITE-ProRule" id="PRU00042"/>
    </source>
</evidence>
<dbReference type="PROSITE" id="PS50157">
    <property type="entry name" value="ZINC_FINGER_C2H2_2"/>
    <property type="match status" value="4"/>
</dbReference>
<keyword evidence="9" id="KW-0804">Transcription</keyword>
<dbReference type="PANTHER" id="PTHR14003:SF19">
    <property type="entry name" value="YY2 TRANSCRIPTION FACTOR"/>
    <property type="match status" value="1"/>
</dbReference>
<dbReference type="GO" id="GO:0005667">
    <property type="term" value="C:transcription regulator complex"/>
    <property type="evidence" value="ECO:0007669"/>
    <property type="project" value="TreeGrafter"/>
</dbReference>
<dbReference type="GO" id="GO:0042802">
    <property type="term" value="F:identical protein binding"/>
    <property type="evidence" value="ECO:0007669"/>
    <property type="project" value="UniProtKB-ARBA"/>
</dbReference>
<feature type="domain" description="C2H2-type" evidence="12">
    <location>
        <begin position="33"/>
        <end position="62"/>
    </location>
</feature>
<dbReference type="GO" id="GO:0031519">
    <property type="term" value="C:PcG protein complex"/>
    <property type="evidence" value="ECO:0007669"/>
    <property type="project" value="TreeGrafter"/>
</dbReference>
<reference evidence="13" key="1">
    <citation type="submission" date="2021-12" db="EMBL/GenBank/DDBJ databases">
        <title>Prjna785345.</title>
        <authorList>
            <person name="Rujirawat T."/>
            <person name="Krajaejun T."/>
        </authorList>
    </citation>
    <scope>NUCLEOTIDE SEQUENCE</scope>
    <source>
        <strain evidence="13">Pi057C3</strain>
    </source>
</reference>
<evidence type="ECO:0000259" key="12">
    <source>
        <dbReference type="PROSITE" id="PS50157"/>
    </source>
</evidence>
<feature type="domain" description="C2H2-type" evidence="12">
    <location>
        <begin position="124"/>
        <end position="154"/>
    </location>
</feature>
<dbReference type="PANTHER" id="PTHR14003">
    <property type="entry name" value="TRANSCRIPTIONAL REPRESSOR PROTEIN YY"/>
    <property type="match status" value="1"/>
</dbReference>
<evidence type="ECO:0000256" key="9">
    <source>
        <dbReference type="ARBA" id="ARBA00023163"/>
    </source>
</evidence>
<dbReference type="Gene3D" id="3.30.160.60">
    <property type="entry name" value="Classic Zinc Finger"/>
    <property type="match status" value="3"/>
</dbReference>
<evidence type="ECO:0000256" key="4">
    <source>
        <dbReference type="ARBA" id="ARBA00022737"/>
    </source>
</evidence>
<dbReference type="InterPro" id="IPR036236">
    <property type="entry name" value="Znf_C2H2_sf"/>
</dbReference>
<dbReference type="Pfam" id="PF00096">
    <property type="entry name" value="zf-C2H2"/>
    <property type="match status" value="3"/>
</dbReference>
<feature type="domain" description="C2H2-type" evidence="12">
    <location>
        <begin position="93"/>
        <end position="117"/>
    </location>
</feature>
<keyword evidence="6" id="KW-0862">Zinc</keyword>
<keyword evidence="3" id="KW-0479">Metal-binding</keyword>
<dbReference type="PROSITE" id="PS00028">
    <property type="entry name" value="ZINC_FINGER_C2H2_1"/>
    <property type="match status" value="4"/>
</dbReference>
<name>A0AAD5M4H3_PYTIN</name>
<dbReference type="GO" id="GO:0000981">
    <property type="term" value="F:DNA-binding transcription factor activity, RNA polymerase II-specific"/>
    <property type="evidence" value="ECO:0007669"/>
    <property type="project" value="TreeGrafter"/>
</dbReference>
<dbReference type="Proteomes" id="UP001209570">
    <property type="component" value="Unassembled WGS sequence"/>
</dbReference>